<feature type="signal peptide" evidence="2">
    <location>
        <begin position="1"/>
        <end position="16"/>
    </location>
</feature>
<evidence type="ECO:0000313" key="4">
    <source>
        <dbReference type="Proteomes" id="UP001470230"/>
    </source>
</evidence>
<dbReference type="InterPro" id="IPR032675">
    <property type="entry name" value="LRR_dom_sf"/>
</dbReference>
<name>A0ABR2H561_9EUKA</name>
<dbReference type="Proteomes" id="UP001470230">
    <property type="component" value="Unassembled WGS sequence"/>
</dbReference>
<gene>
    <name evidence="3" type="ORF">M9Y10_026978</name>
</gene>
<dbReference type="Gene3D" id="3.80.10.10">
    <property type="entry name" value="Ribonuclease Inhibitor"/>
    <property type="match status" value="7"/>
</dbReference>
<dbReference type="PANTHER" id="PTHR45661">
    <property type="entry name" value="SURFACE ANTIGEN"/>
    <property type="match status" value="1"/>
</dbReference>
<keyword evidence="1" id="KW-0812">Transmembrane</keyword>
<proteinExistence type="predicted"/>
<evidence type="ECO:0000256" key="1">
    <source>
        <dbReference type="SAM" id="Phobius"/>
    </source>
</evidence>
<dbReference type="InterPro" id="IPR053139">
    <property type="entry name" value="Surface_bspA-like"/>
</dbReference>
<comment type="caution">
    <text evidence="3">The sequence shown here is derived from an EMBL/GenBank/DDBJ whole genome shotgun (WGS) entry which is preliminary data.</text>
</comment>
<organism evidence="3 4">
    <name type="scientific">Tritrichomonas musculus</name>
    <dbReference type="NCBI Taxonomy" id="1915356"/>
    <lineage>
        <taxon>Eukaryota</taxon>
        <taxon>Metamonada</taxon>
        <taxon>Parabasalia</taxon>
        <taxon>Tritrichomonadida</taxon>
        <taxon>Tritrichomonadidae</taxon>
        <taxon>Tritrichomonas</taxon>
    </lineage>
</organism>
<sequence length="2318" mass="262650">MIIEIFFNLILCTTCTKQCTFEPNQINKAETISLEQLKVQKRPTILSFINKDFDISGQNEQHLKSLSEIFPQVNFAEVDCSGNIEICSNFDSKYEYPFHTLYLPDQDNCLNNSIFTSDEHIETHIKSLLSQHEIYPLQNTSNIFIFSPENKLFEQNDISIFILYESKCAEDVAFINDWLKAANKELLNVKIGFLDCSKYSRKCSQLVNNDDLSLPVALARTKQTPKFTKIKTFSELSQKEKLHLLRLQKIDSPILIEDLDIWPEYEDGQCGEKVDYAFNRDTGFLLIYGTGEMFIYENELEVPWYKFRNYIKSITFKDGVTLITNESFSNCNKLTSISISSTVKTIYTGAFRNCSNLESVICNSNLTVIKDEVFANCSNLSYFLYLGTNNPYDPGKNNKVFYGCDKLKYISVIFKFPNKEFLNIQVKENFGLGSLKDNLNYFLNIEKGIVNVTGEGQMLGYENPLYFPWTEYSKYITIVDIGDGVTSIGLNAFKNFKNLKDLILPSSLTKIENFAFNGCSSLATINFPNSLNSIGDGAFSFCSSLTTVEIKRDLQNIGDGAFANCIGLEEINVNIYNENYTSINGVLHSKDETIIICFPPAKNDSTFRIQDNIMIIENFAFSNCYNLTKIIWGNSIKKLGNYSFSNTSLTHIYIPESVTNISHYAFSYCSSLETVIVSKNVEYIGSYAFGYTSINSFSFLGMKEPEKGYNIFEHCTFKEIYVLKDFPSDKNLFFSKSCCKCLTEGTCGYNSKYIYNSYNKSLYIYGYGIMYDYDQYNKNPWYSLSNTITKVIVMDEVYYIGSRAFIDCTHLTTVIINENVKKIGSEAFCNCHDLQSIKLPKKLSSIGTGAFARCDNLESITIPSKIETISGNPFGGCIKLKSVTFESNNNNFVFVDDILYPKDFTTILYFPYWKNLTSFEIPNNVTKIDLYTFYKCEKLESVSIPSNVRYLDTYAFGYCINLKHINFPTGLSRINDHAFYGCSSLERIEIPEGMDYIGLKAFGRCTKLSSFIVNSVRIETIESSVFEYCNSLEYVAVRLVFRSSTFSDKPVRKMFDYGTCGDEMSWYINISLESLRIYGHGKMNNYNTTSLPPWNAYSIYFNSILIEEDVETIGDFAFINCSNVTTINIPKAVTSIGKGAFYGNSLYELNVDENNENFKSIEGILFSKNEKELICYPSNYNSTTYFVSNNIDIILDYAFMGSSKLESITFDGNLTSICNYAFYNCIKLNSLTYMGINEPTISNSTFEGCLKLKKVLTKIIYESNNFGQLVANKCFINGQYNNNIQWIINFEYNNLTISGSGNLPNYSLTTFPPWDSYKSSISLIIIEDGINYIGSYSFAGCTNLTRINIPKSVSSISNEAFIFCDSLDEFSVDSNNTNFSSVYGILFSKDEKILISYPVRQATQTCTIPDSIESINSYAFSNCINIETLIIRQNITDIDEFSFINCSNLNTLYYLGINEPSIHLNAFEGCTNLIAVRVQLTYQKESFGNFPIIQDFISGKLGYYSYYVYNDTEKSLSILGDRDVEGFSDSLQVPWINYVKLISKIVISDTITYIGEYVFTECCNISSIYIPRSVYGFDGNVFPNSLKFENIELDENNTDLKIIDGALFSANGKTLYCYPPGKTNTSFVIPNTVSTIKRLAFFNCIHLNTIIMNDGVKYIDEHAFGNCTNLNTFIFMGLKSPSFYIPIFDGCINLTKVLVNMRYNSFDFEEIPVERCFDQGEHGTNIKYDFRIKNQTGILILSGNGEIDRKSIPWDSYSSKINQVIIQNNITSIPSDLFNYYSHLNSIDVDENNMYYKSINGVLYNYNESIVIKYPSEKLESSFILSDKVKLIPEYAFKECYNLITLSINSNLTEIANYAFYYCSNLSSIFYYGQSRILTQYPGVFSGCFKLQNIFVLVSYPGDFISNIRVNKSLLGPPTFESSLAESEISEEEIITGSIETSSEIEPLPFVTPTPKPEISETLRVPENTNDSDLDKLLNEKFEIMANQTDKNKIVIIDSSKISFNTNLDKDQFIKPKENSEINYNGGNLNIILPNTGKVLISFANEEANLSINGEGELTLAQQNHKSDSINIKSNSLINGSLKITVPQDVDTLTLESIELKNNGSIVIQNEDEQKSVSFNVNDISVTYNTNATISDVTVLNSINLIQTSTMNLNNVTLVKALINIEIFDLKTQNNVWKPLFKGNFNNAPSKVILKKTASENPAKNEEYTLATGMFENDICESWISNLEYGNSGFNWKKCENNQFLEMENKRIVIKSVDETSDDNKNDSKLSGGQIAGIVIGVIAGVAIIVVAVLFIIKKKNKNERSESQDRNDDANEL</sequence>
<keyword evidence="4" id="KW-1185">Reference proteome</keyword>
<dbReference type="SUPFAM" id="SSF52058">
    <property type="entry name" value="L domain-like"/>
    <property type="match status" value="6"/>
</dbReference>
<keyword evidence="1" id="KW-0472">Membrane</keyword>
<reference evidence="3 4" key="1">
    <citation type="submission" date="2024-04" db="EMBL/GenBank/DDBJ databases">
        <title>Tritrichomonas musculus Genome.</title>
        <authorList>
            <person name="Alves-Ferreira E."/>
            <person name="Grigg M."/>
            <person name="Lorenzi H."/>
            <person name="Galac M."/>
        </authorList>
    </citation>
    <scope>NUCLEOTIDE SEQUENCE [LARGE SCALE GENOMIC DNA]</scope>
    <source>
        <strain evidence="3 4">EAF2021</strain>
    </source>
</reference>
<protein>
    <recommendedName>
        <fullName evidence="5">Surface antigen BspA-like</fullName>
    </recommendedName>
</protein>
<feature type="chain" id="PRO_5047011314" description="Surface antigen BspA-like" evidence="2">
    <location>
        <begin position="17"/>
        <end position="2318"/>
    </location>
</feature>
<dbReference type="EMBL" id="JAPFFF010000041">
    <property type="protein sequence ID" value="KAK8841363.1"/>
    <property type="molecule type" value="Genomic_DNA"/>
</dbReference>
<keyword evidence="2" id="KW-0732">Signal</keyword>
<dbReference type="PANTHER" id="PTHR45661:SF3">
    <property type="entry name" value="IG-LIKE DOMAIN-CONTAINING PROTEIN"/>
    <property type="match status" value="1"/>
</dbReference>
<keyword evidence="1" id="KW-1133">Transmembrane helix</keyword>
<evidence type="ECO:0000313" key="3">
    <source>
        <dbReference type="EMBL" id="KAK8841363.1"/>
    </source>
</evidence>
<accession>A0ABR2H561</accession>
<evidence type="ECO:0000256" key="2">
    <source>
        <dbReference type="SAM" id="SignalP"/>
    </source>
</evidence>
<dbReference type="Pfam" id="PF13306">
    <property type="entry name" value="LRR_5"/>
    <property type="match status" value="13"/>
</dbReference>
<dbReference type="InterPro" id="IPR026906">
    <property type="entry name" value="LRR_5"/>
</dbReference>
<feature type="transmembrane region" description="Helical" evidence="1">
    <location>
        <begin position="2275"/>
        <end position="2297"/>
    </location>
</feature>
<evidence type="ECO:0008006" key="5">
    <source>
        <dbReference type="Google" id="ProtNLM"/>
    </source>
</evidence>